<proteinExistence type="predicted"/>
<evidence type="ECO:0000313" key="4">
    <source>
        <dbReference type="Proteomes" id="UP001501771"/>
    </source>
</evidence>
<dbReference type="SUPFAM" id="SSF51261">
    <property type="entry name" value="Duplicated hybrid motif"/>
    <property type="match status" value="1"/>
</dbReference>
<dbReference type="InterPro" id="IPR050570">
    <property type="entry name" value="Cell_wall_metabolism_enzyme"/>
</dbReference>
<accession>A0ABN2Z2Y6</accession>
<name>A0ABN2Z2Y6_9ACTN</name>
<feature type="region of interest" description="Disordered" evidence="1">
    <location>
        <begin position="30"/>
        <end position="87"/>
    </location>
</feature>
<dbReference type="Gene3D" id="2.70.70.10">
    <property type="entry name" value="Glucose Permease (Domain IIA)"/>
    <property type="match status" value="1"/>
</dbReference>
<reference evidence="3 4" key="1">
    <citation type="journal article" date="2019" name="Int. J. Syst. Evol. Microbiol.">
        <title>The Global Catalogue of Microorganisms (GCM) 10K type strain sequencing project: providing services to taxonomists for standard genome sequencing and annotation.</title>
        <authorList>
            <consortium name="The Broad Institute Genomics Platform"/>
            <consortium name="The Broad Institute Genome Sequencing Center for Infectious Disease"/>
            <person name="Wu L."/>
            <person name="Ma J."/>
        </authorList>
    </citation>
    <scope>NUCLEOTIDE SEQUENCE [LARGE SCALE GENOMIC DNA]</scope>
    <source>
        <strain evidence="3 4">JCM 16022</strain>
    </source>
</reference>
<evidence type="ECO:0000259" key="2">
    <source>
        <dbReference type="Pfam" id="PF01551"/>
    </source>
</evidence>
<dbReference type="PANTHER" id="PTHR21666:SF270">
    <property type="entry name" value="MUREIN HYDROLASE ACTIVATOR ENVC"/>
    <property type="match status" value="1"/>
</dbReference>
<feature type="compositionally biased region" description="Basic and acidic residues" evidence="1">
    <location>
        <begin position="49"/>
        <end position="58"/>
    </location>
</feature>
<keyword evidence="4" id="KW-1185">Reference proteome</keyword>
<gene>
    <name evidence="3" type="ORF">GCM10009844_01720</name>
</gene>
<dbReference type="Proteomes" id="UP001501771">
    <property type="component" value="Unassembled WGS sequence"/>
</dbReference>
<sequence length="329" mass="34169">MWAITQMGGFGFPPRDPSVTVIARWTTPDLSGESFMGNHRADHRGHGRRPSETPDAEIRSTGGSSTGGKRKAVKPASRRSAPRGPLFRGLPSAPILVGVAALAVSAGGAVTAATPGLVSSEQHVTQASALNGASDVDRVSLLEARSAAISRDSRRDALTDAADDDLVAEAEQQAEQHNAALAKLAKAAETQAAKIALNQWQLPVDGYHLTATFGQCSTLWSSCHTGLDFAAPSGTPIHAIANGVVTSVGYDGSYGNKTVITLDDGTELWFCHQTSYAVNVGDTVEAGQLIGYIGATGNVTGPHLHLEVRPGGGDPVDPYQALVVHGLQP</sequence>
<organism evidence="3 4">
    <name type="scientific">Nocardioides koreensis</name>
    <dbReference type="NCBI Taxonomy" id="433651"/>
    <lineage>
        <taxon>Bacteria</taxon>
        <taxon>Bacillati</taxon>
        <taxon>Actinomycetota</taxon>
        <taxon>Actinomycetes</taxon>
        <taxon>Propionibacteriales</taxon>
        <taxon>Nocardioidaceae</taxon>
        <taxon>Nocardioides</taxon>
    </lineage>
</organism>
<dbReference type="InterPro" id="IPR011055">
    <property type="entry name" value="Dup_hybrid_motif"/>
</dbReference>
<dbReference type="PANTHER" id="PTHR21666">
    <property type="entry name" value="PEPTIDASE-RELATED"/>
    <property type="match status" value="1"/>
</dbReference>
<feature type="compositionally biased region" description="Basic residues" evidence="1">
    <location>
        <begin position="68"/>
        <end position="81"/>
    </location>
</feature>
<dbReference type="CDD" id="cd12797">
    <property type="entry name" value="M23_peptidase"/>
    <property type="match status" value="1"/>
</dbReference>
<protein>
    <recommendedName>
        <fullName evidence="2">M23ase beta-sheet core domain-containing protein</fullName>
    </recommendedName>
</protein>
<evidence type="ECO:0000256" key="1">
    <source>
        <dbReference type="SAM" id="MobiDB-lite"/>
    </source>
</evidence>
<comment type="caution">
    <text evidence="3">The sequence shown here is derived from an EMBL/GenBank/DDBJ whole genome shotgun (WGS) entry which is preliminary data.</text>
</comment>
<dbReference type="InterPro" id="IPR016047">
    <property type="entry name" value="M23ase_b-sheet_dom"/>
</dbReference>
<feature type="domain" description="M23ase beta-sheet core" evidence="2">
    <location>
        <begin position="224"/>
        <end position="318"/>
    </location>
</feature>
<evidence type="ECO:0000313" key="3">
    <source>
        <dbReference type="EMBL" id="GAA2135944.1"/>
    </source>
</evidence>
<dbReference type="EMBL" id="BAAAQR010000001">
    <property type="protein sequence ID" value="GAA2135944.1"/>
    <property type="molecule type" value="Genomic_DNA"/>
</dbReference>
<dbReference type="Pfam" id="PF01551">
    <property type="entry name" value="Peptidase_M23"/>
    <property type="match status" value="1"/>
</dbReference>